<dbReference type="SUPFAM" id="SSF51556">
    <property type="entry name" value="Metallo-dependent hydrolases"/>
    <property type="match status" value="1"/>
</dbReference>
<organism evidence="4 5">
    <name type="scientific">Shinella lacus</name>
    <dbReference type="NCBI Taxonomy" id="2654216"/>
    <lineage>
        <taxon>Bacteria</taxon>
        <taxon>Pseudomonadati</taxon>
        <taxon>Pseudomonadota</taxon>
        <taxon>Alphaproteobacteria</taxon>
        <taxon>Hyphomicrobiales</taxon>
        <taxon>Rhizobiaceae</taxon>
        <taxon>Shinella</taxon>
    </lineage>
</organism>
<dbReference type="InterPro" id="IPR011059">
    <property type="entry name" value="Metal-dep_hydrolase_composite"/>
</dbReference>
<gene>
    <name evidence="4" type="ORF">GB927_003265</name>
</gene>
<evidence type="ECO:0000313" key="5">
    <source>
        <dbReference type="Proteomes" id="UP000996601"/>
    </source>
</evidence>
<keyword evidence="5" id="KW-1185">Reference proteome</keyword>
<evidence type="ECO:0000259" key="3">
    <source>
        <dbReference type="Pfam" id="PF01979"/>
    </source>
</evidence>
<reference evidence="4" key="1">
    <citation type="submission" date="2021-07" db="EMBL/GenBank/DDBJ databases">
        <title>Shinella sp. nov., a novel member of the genus Shinella from water.</title>
        <authorList>
            <person name="Deng Y."/>
        </authorList>
    </citation>
    <scope>NUCLEOTIDE SEQUENCE</scope>
    <source>
        <strain evidence="4">CPCC 100929</strain>
    </source>
</reference>
<dbReference type="Pfam" id="PF01979">
    <property type="entry name" value="Amidohydro_1"/>
    <property type="match status" value="1"/>
</dbReference>
<comment type="similarity">
    <text evidence="1">Belongs to the metallo-dependent hydrolases superfamily. ATZ/TRZ family.</text>
</comment>
<dbReference type="Gene3D" id="3.20.20.140">
    <property type="entry name" value="Metal-dependent hydrolases"/>
    <property type="match status" value="1"/>
</dbReference>
<dbReference type="NCBIfam" id="NF004801">
    <property type="entry name" value="PRK06151.1"/>
    <property type="match status" value="1"/>
</dbReference>
<evidence type="ECO:0000256" key="1">
    <source>
        <dbReference type="ARBA" id="ARBA00006745"/>
    </source>
</evidence>
<dbReference type="PANTHER" id="PTHR43794">
    <property type="entry name" value="AMINOHYDROLASE SSNA-RELATED"/>
    <property type="match status" value="1"/>
</dbReference>
<dbReference type="PANTHER" id="PTHR43794:SF11">
    <property type="entry name" value="AMIDOHYDROLASE-RELATED DOMAIN-CONTAINING PROTEIN"/>
    <property type="match status" value="1"/>
</dbReference>
<dbReference type="SUPFAM" id="SSF51338">
    <property type="entry name" value="Composite domain of metallo-dependent hydrolases"/>
    <property type="match status" value="1"/>
</dbReference>
<dbReference type="InterPro" id="IPR006680">
    <property type="entry name" value="Amidohydro-rel"/>
</dbReference>
<comment type="caution">
    <text evidence="4">The sequence shown here is derived from an EMBL/GenBank/DDBJ whole genome shotgun (WGS) entry which is preliminary data.</text>
</comment>
<protein>
    <submittedName>
        <fullName evidence="4">Amidohydrolase family protein</fullName>
    </submittedName>
</protein>
<dbReference type="InterPro" id="IPR050287">
    <property type="entry name" value="MTA/SAH_deaminase"/>
</dbReference>
<dbReference type="EMBL" id="WHSB02000001">
    <property type="protein sequence ID" value="MCQ4629042.1"/>
    <property type="molecule type" value="Genomic_DNA"/>
</dbReference>
<evidence type="ECO:0000313" key="4">
    <source>
        <dbReference type="EMBL" id="MCQ4629042.1"/>
    </source>
</evidence>
<dbReference type="InterPro" id="IPR032466">
    <property type="entry name" value="Metal_Hydrolase"/>
</dbReference>
<evidence type="ECO:0000256" key="2">
    <source>
        <dbReference type="ARBA" id="ARBA00022801"/>
    </source>
</evidence>
<proteinExistence type="inferred from homology"/>
<dbReference type="Gene3D" id="2.30.40.10">
    <property type="entry name" value="Urease, subunit C, domain 1"/>
    <property type="match status" value="1"/>
</dbReference>
<feature type="domain" description="Amidohydrolase-related" evidence="3">
    <location>
        <begin position="107"/>
        <end position="442"/>
    </location>
</feature>
<sequence length="500" mass="55446">MNMNEQTGRTMLSARWIVGHAEGRHTLVHRGEIVFERGQVIFVGHGFPGVVARRIDYGEALIAPGMIDLDALSDLDTTVFSYDNHPEWKKGRTWPQSYMDRGPYEMYSQDELAFQKRYAFARLIRNGITTALPIASLYYREWGETYAEFAAAAAAAEDLGMRVYLGPAYRTGNPVVSDNGAVSLFFDEERGLRGLADAVRFCKDFEGKAFGRVRTMLAPDRIETCTETLLSQTALAGTELAVPVRLHCNQGRFERDTVRHLHGKTSVEWLDSLGFLNRRTLLPHGTYVSPSRNMDEAGNDLDIIRERGSVIVHCPLVAARHGDALATFSSFREKGMRLALGTDTAPPDMVLNMQVGMLVNRVLDRSVTTVRSEDYFDAATVGGADALGRPDLGRLQPGARADIVVFDLATPDVGPVIDPIQTLMLTGSGRDVRSVFIDGRPVMEDRIIPGVDFDAYGRQAQRQFDAMTAKYPDRTVHHPPMSEIFSSAYPLVESHSPTRG</sequence>
<keyword evidence="2" id="KW-0378">Hydrolase</keyword>
<name>A0ABT1R1J7_9HYPH</name>
<dbReference type="Proteomes" id="UP000996601">
    <property type="component" value="Unassembled WGS sequence"/>
</dbReference>
<accession>A0ABT1R1J7</accession>